<comment type="cofactor">
    <cofactor evidence="1">
        <name>heme</name>
        <dbReference type="ChEBI" id="CHEBI:30413"/>
    </cofactor>
</comment>
<evidence type="ECO:0000256" key="2">
    <source>
        <dbReference type="ARBA" id="ARBA00010617"/>
    </source>
</evidence>
<dbReference type="KEGG" id="epi:Q3V30_15430"/>
<keyword evidence="7 8" id="KW-0503">Monooxygenase</keyword>
<dbReference type="SUPFAM" id="SSF48264">
    <property type="entry name" value="Cytochrome P450"/>
    <property type="match status" value="1"/>
</dbReference>
<dbReference type="AlphaFoldDB" id="A0AA50DGD6"/>
<reference evidence="9 10" key="1">
    <citation type="submission" date="2023-07" db="EMBL/GenBank/DDBJ databases">
        <title>Pathogenic bacteria of pear tree diseases.</title>
        <authorList>
            <person name="Zhang Z."/>
            <person name="He L."/>
            <person name="Huang R."/>
        </authorList>
    </citation>
    <scope>NUCLEOTIDE SEQUENCE [LARGE SCALE GENOMIC DNA]</scope>
    <source>
        <strain evidence="9 10">DE2</strain>
    </source>
</reference>
<evidence type="ECO:0000313" key="9">
    <source>
        <dbReference type="EMBL" id="WLS77849.1"/>
    </source>
</evidence>
<evidence type="ECO:0000256" key="6">
    <source>
        <dbReference type="ARBA" id="ARBA00023004"/>
    </source>
</evidence>
<dbReference type="InterPro" id="IPR002397">
    <property type="entry name" value="Cyt_P450_B"/>
</dbReference>
<dbReference type="GO" id="GO:0005506">
    <property type="term" value="F:iron ion binding"/>
    <property type="evidence" value="ECO:0007669"/>
    <property type="project" value="InterPro"/>
</dbReference>
<dbReference type="PANTHER" id="PTHR46696:SF5">
    <property type="entry name" value="CYTOCHROME P450 BJ-1"/>
    <property type="match status" value="1"/>
</dbReference>
<dbReference type="GO" id="GO:0004497">
    <property type="term" value="F:monooxygenase activity"/>
    <property type="evidence" value="ECO:0007669"/>
    <property type="project" value="UniProtKB-KW"/>
</dbReference>
<sequence>MDVKNYYITDIPDYDSKPGYEVISAATYERMGRIRLLSGHEAFHVINYHDVKKILQDKSCIRSPSNEKGGPSVLPTLTPKEMLLNLDYPEHTRMKQFIARDYSFSGLKWLEDKIAQLTQKYAVEMESNGQPDLFTDLLDHVAADTNCVLLGIPCEDQSYFRALSHTVQVADPDDVQELVRQFELLYSYVMEHVQGKRHHTDDGLIARFINNRANCQPPLNDNELTAILLGALLGGDQNTLTGMTKIIYGLLHMPDLWEKLHEEKTLIPDAVEEMLRLTNLGSTSTFPRIATQEIQLATGLIPAGAAIFADVFLANRDPAIFPDPLLINPGRENKQHLQFGYGMHHCMGQELVRLEIKVVVGVLTRQYPQMRLRSERLNDLQWSEGIVLRRPDELPVIL</sequence>
<organism evidence="9 10">
    <name type="scientific">Erwinia pyri</name>
    <dbReference type="NCBI Taxonomy" id="3062598"/>
    <lineage>
        <taxon>Bacteria</taxon>
        <taxon>Pseudomonadati</taxon>
        <taxon>Pseudomonadota</taxon>
        <taxon>Gammaproteobacteria</taxon>
        <taxon>Enterobacterales</taxon>
        <taxon>Erwiniaceae</taxon>
        <taxon>Erwinia</taxon>
    </lineage>
</organism>
<dbReference type="GO" id="GO:0016705">
    <property type="term" value="F:oxidoreductase activity, acting on paired donors, with incorporation or reduction of molecular oxygen"/>
    <property type="evidence" value="ECO:0007669"/>
    <property type="project" value="InterPro"/>
</dbReference>
<evidence type="ECO:0000256" key="8">
    <source>
        <dbReference type="RuleBase" id="RU000461"/>
    </source>
</evidence>
<dbReference type="Pfam" id="PF00067">
    <property type="entry name" value="p450"/>
    <property type="match status" value="1"/>
</dbReference>
<keyword evidence="5 8" id="KW-0560">Oxidoreductase</keyword>
<dbReference type="PROSITE" id="PS00086">
    <property type="entry name" value="CYTOCHROME_P450"/>
    <property type="match status" value="1"/>
</dbReference>
<dbReference type="EMBL" id="CP132353">
    <property type="protein sequence ID" value="WLS77849.1"/>
    <property type="molecule type" value="Genomic_DNA"/>
</dbReference>
<keyword evidence="4 8" id="KW-0479">Metal-binding</keyword>
<keyword evidence="10" id="KW-1185">Reference proteome</keyword>
<dbReference type="PRINTS" id="PR00359">
    <property type="entry name" value="BP450"/>
</dbReference>
<dbReference type="InterPro" id="IPR017972">
    <property type="entry name" value="Cyt_P450_CS"/>
</dbReference>
<dbReference type="PANTHER" id="PTHR46696">
    <property type="entry name" value="P450, PUTATIVE (EUROFUNG)-RELATED"/>
    <property type="match status" value="1"/>
</dbReference>
<evidence type="ECO:0000256" key="4">
    <source>
        <dbReference type="ARBA" id="ARBA00022723"/>
    </source>
</evidence>
<evidence type="ECO:0000313" key="10">
    <source>
        <dbReference type="Proteomes" id="UP001228139"/>
    </source>
</evidence>
<dbReference type="GO" id="GO:0020037">
    <property type="term" value="F:heme binding"/>
    <property type="evidence" value="ECO:0007669"/>
    <property type="project" value="InterPro"/>
</dbReference>
<proteinExistence type="inferred from homology"/>
<name>A0AA50DGD6_9GAMM</name>
<keyword evidence="6 8" id="KW-0408">Iron</keyword>
<evidence type="ECO:0000256" key="3">
    <source>
        <dbReference type="ARBA" id="ARBA00022617"/>
    </source>
</evidence>
<protein>
    <submittedName>
        <fullName evidence="9">Cytochrome P450</fullName>
    </submittedName>
</protein>
<evidence type="ECO:0000256" key="7">
    <source>
        <dbReference type="ARBA" id="ARBA00023033"/>
    </source>
</evidence>
<dbReference type="InterPro" id="IPR001128">
    <property type="entry name" value="Cyt_P450"/>
</dbReference>
<dbReference type="Proteomes" id="UP001228139">
    <property type="component" value="Chromosome"/>
</dbReference>
<accession>A0AA50DGD6</accession>
<dbReference type="InterPro" id="IPR036396">
    <property type="entry name" value="Cyt_P450_sf"/>
</dbReference>
<evidence type="ECO:0000256" key="1">
    <source>
        <dbReference type="ARBA" id="ARBA00001971"/>
    </source>
</evidence>
<comment type="similarity">
    <text evidence="2 8">Belongs to the cytochrome P450 family.</text>
</comment>
<dbReference type="Gene3D" id="1.10.630.10">
    <property type="entry name" value="Cytochrome P450"/>
    <property type="match status" value="1"/>
</dbReference>
<evidence type="ECO:0000256" key="5">
    <source>
        <dbReference type="ARBA" id="ARBA00023002"/>
    </source>
</evidence>
<gene>
    <name evidence="9" type="ORF">Q3V30_15430</name>
</gene>
<dbReference type="RefSeq" id="WP_306207127.1">
    <property type="nucleotide sequence ID" value="NZ_CP132353.1"/>
</dbReference>
<keyword evidence="3 8" id="KW-0349">Heme</keyword>